<keyword evidence="2" id="KW-1185">Reference proteome</keyword>
<dbReference type="Proteomes" id="UP000054630">
    <property type="component" value="Unassembled WGS sequence"/>
</dbReference>
<dbReference type="AlphaFoldDB" id="A0A0V0RIB9"/>
<sequence>MQLLESCSMKKAKPVATTMETNYLSSLDEPSPALPEKTKYRRIIGSLLHIFNVTRPDIALSIGLLSREMETATERDWK</sequence>
<reference evidence="1 2" key="1">
    <citation type="submission" date="2015-01" db="EMBL/GenBank/DDBJ databases">
        <title>Evolution of Trichinella species and genotypes.</title>
        <authorList>
            <person name="Korhonen P.K."/>
            <person name="Edoardo P."/>
            <person name="Giuseppe L.R."/>
            <person name="Gasser R.B."/>
        </authorList>
    </citation>
    <scope>NUCLEOTIDE SEQUENCE [LARGE SCALE GENOMIC DNA]</scope>
    <source>
        <strain evidence="1">ISS37</strain>
    </source>
</reference>
<comment type="caution">
    <text evidence="1">The sequence shown here is derived from an EMBL/GenBank/DDBJ whole genome shotgun (WGS) entry which is preliminary data.</text>
</comment>
<gene>
    <name evidence="1" type="ORF">T07_9058</name>
</gene>
<protein>
    <submittedName>
        <fullName evidence="1">Retrovirus-related Pol polyprotein from transposon TNT 1-94</fullName>
    </submittedName>
</protein>
<evidence type="ECO:0000313" key="1">
    <source>
        <dbReference type="EMBL" id="KRX14090.1"/>
    </source>
</evidence>
<evidence type="ECO:0000313" key="2">
    <source>
        <dbReference type="Proteomes" id="UP000054630"/>
    </source>
</evidence>
<dbReference type="EMBL" id="JYDL01000172">
    <property type="protein sequence ID" value="KRX14090.1"/>
    <property type="molecule type" value="Genomic_DNA"/>
</dbReference>
<dbReference type="STRING" id="6336.A0A0V0RIB9"/>
<organism evidence="1 2">
    <name type="scientific">Trichinella nelsoni</name>
    <dbReference type="NCBI Taxonomy" id="6336"/>
    <lineage>
        <taxon>Eukaryota</taxon>
        <taxon>Metazoa</taxon>
        <taxon>Ecdysozoa</taxon>
        <taxon>Nematoda</taxon>
        <taxon>Enoplea</taxon>
        <taxon>Dorylaimia</taxon>
        <taxon>Trichinellida</taxon>
        <taxon>Trichinellidae</taxon>
        <taxon>Trichinella</taxon>
    </lineage>
</organism>
<dbReference type="OrthoDB" id="413361at2759"/>
<proteinExistence type="predicted"/>
<name>A0A0V0RIB9_9BILA</name>
<accession>A0A0V0RIB9</accession>